<dbReference type="EMBL" id="WEID01000027">
    <property type="protein sequence ID" value="KAB8138135.1"/>
    <property type="molecule type" value="Genomic_DNA"/>
</dbReference>
<keyword evidence="7" id="KW-1185">Reference proteome</keyword>
<dbReference type="GO" id="GO:0016887">
    <property type="term" value="F:ATP hydrolysis activity"/>
    <property type="evidence" value="ECO:0007669"/>
    <property type="project" value="InterPro"/>
</dbReference>
<evidence type="ECO:0000259" key="5">
    <source>
        <dbReference type="PROSITE" id="PS50893"/>
    </source>
</evidence>
<evidence type="ECO:0000256" key="3">
    <source>
        <dbReference type="ARBA" id="ARBA00022741"/>
    </source>
</evidence>
<dbReference type="Pfam" id="PF00005">
    <property type="entry name" value="ABC_tran"/>
    <property type="match status" value="1"/>
</dbReference>
<dbReference type="SMART" id="SM00382">
    <property type="entry name" value="AAA"/>
    <property type="match status" value="1"/>
</dbReference>
<dbReference type="OrthoDB" id="9802264at2"/>
<protein>
    <submittedName>
        <fullName evidence="6">ABC transporter ATP-binding protein</fullName>
    </submittedName>
</protein>
<dbReference type="RefSeq" id="WP_153402133.1">
    <property type="nucleotide sequence ID" value="NZ_ML762426.1"/>
</dbReference>
<reference evidence="6 7" key="1">
    <citation type="submission" date="2019-10" db="EMBL/GenBank/DDBJ databases">
        <title>Gracilibacillus sp. nov. isolated from rice seeds.</title>
        <authorList>
            <person name="He S."/>
        </authorList>
    </citation>
    <scope>NUCLEOTIDE SEQUENCE [LARGE SCALE GENOMIC DNA]</scope>
    <source>
        <strain evidence="6 7">TD8</strain>
    </source>
</reference>
<sequence length="310" mass="34864">MAFLKVEDLHVHFPVRSGVFKRIVGHVKAVNGVSLELKQGETYGLVGESGSGKTTTGRAVIGLNEITSGKVLYNNHDLAGLIRSKEIQKEIQMIFQDPYSSLNPKKRVLDIVAEPLRNFESLTKQEEFSRVGQLLDQVGLSKESIFKYPHEFSGGQRQRIGIARAIALHPKLIIADEPVSALDVSVQAQVLNFMKDLQKDLNLTYLLISHDLGIIRHMCDRIGIMYKGRLVEEASAEEIYQNPQHIYTKRLISSIPDIDPKNREKRAALRDEVKREFDKKINNYFDSDGIAYDLKPISDSHFAALPGEGL</sequence>
<dbReference type="CDD" id="cd03257">
    <property type="entry name" value="ABC_NikE_OppD_transporters"/>
    <property type="match status" value="1"/>
</dbReference>
<evidence type="ECO:0000256" key="1">
    <source>
        <dbReference type="ARBA" id="ARBA00005417"/>
    </source>
</evidence>
<accession>A0A7C8GV69</accession>
<dbReference type="InterPro" id="IPR050319">
    <property type="entry name" value="ABC_transp_ATP-bind"/>
</dbReference>
<proteinExistence type="inferred from homology"/>
<dbReference type="InterPro" id="IPR017871">
    <property type="entry name" value="ABC_transporter-like_CS"/>
</dbReference>
<organism evidence="6 7">
    <name type="scientific">Gracilibacillus oryzae</name>
    <dbReference type="NCBI Taxonomy" id="1672701"/>
    <lineage>
        <taxon>Bacteria</taxon>
        <taxon>Bacillati</taxon>
        <taxon>Bacillota</taxon>
        <taxon>Bacilli</taxon>
        <taxon>Bacillales</taxon>
        <taxon>Bacillaceae</taxon>
        <taxon>Gracilibacillus</taxon>
    </lineage>
</organism>
<dbReference type="InterPro" id="IPR003439">
    <property type="entry name" value="ABC_transporter-like_ATP-bd"/>
</dbReference>
<comment type="caution">
    <text evidence="6">The sequence shown here is derived from an EMBL/GenBank/DDBJ whole genome shotgun (WGS) entry which is preliminary data.</text>
</comment>
<dbReference type="PANTHER" id="PTHR43776:SF7">
    <property type="entry name" value="D,D-DIPEPTIDE TRANSPORT ATP-BINDING PROTEIN DDPF-RELATED"/>
    <property type="match status" value="1"/>
</dbReference>
<dbReference type="InterPro" id="IPR027417">
    <property type="entry name" value="P-loop_NTPase"/>
</dbReference>
<dbReference type="InterPro" id="IPR003593">
    <property type="entry name" value="AAA+_ATPase"/>
</dbReference>
<feature type="domain" description="ABC transporter" evidence="5">
    <location>
        <begin position="4"/>
        <end position="252"/>
    </location>
</feature>
<evidence type="ECO:0000313" key="7">
    <source>
        <dbReference type="Proteomes" id="UP000480246"/>
    </source>
</evidence>
<dbReference type="InterPro" id="IPR013563">
    <property type="entry name" value="Oligopep_ABC_C"/>
</dbReference>
<dbReference type="GO" id="GO:0005524">
    <property type="term" value="F:ATP binding"/>
    <property type="evidence" value="ECO:0007669"/>
    <property type="project" value="UniProtKB-KW"/>
</dbReference>
<evidence type="ECO:0000313" key="6">
    <source>
        <dbReference type="EMBL" id="KAB8138135.1"/>
    </source>
</evidence>
<dbReference type="Proteomes" id="UP000480246">
    <property type="component" value="Unassembled WGS sequence"/>
</dbReference>
<keyword evidence="3" id="KW-0547">Nucleotide-binding</keyword>
<comment type="similarity">
    <text evidence="1">Belongs to the ABC transporter superfamily.</text>
</comment>
<dbReference type="PROSITE" id="PS50893">
    <property type="entry name" value="ABC_TRANSPORTER_2"/>
    <property type="match status" value="1"/>
</dbReference>
<dbReference type="GO" id="GO:0015833">
    <property type="term" value="P:peptide transport"/>
    <property type="evidence" value="ECO:0007669"/>
    <property type="project" value="InterPro"/>
</dbReference>
<dbReference type="PROSITE" id="PS00211">
    <property type="entry name" value="ABC_TRANSPORTER_1"/>
    <property type="match status" value="1"/>
</dbReference>
<keyword evidence="4 6" id="KW-0067">ATP-binding</keyword>
<dbReference type="FunFam" id="3.40.50.300:FF:000016">
    <property type="entry name" value="Oligopeptide ABC transporter ATP-binding component"/>
    <property type="match status" value="1"/>
</dbReference>
<dbReference type="AlphaFoldDB" id="A0A7C8GV69"/>
<dbReference type="Gene3D" id="3.40.50.300">
    <property type="entry name" value="P-loop containing nucleotide triphosphate hydrolases"/>
    <property type="match status" value="1"/>
</dbReference>
<name>A0A7C8GV69_9BACI</name>
<evidence type="ECO:0000256" key="2">
    <source>
        <dbReference type="ARBA" id="ARBA00022448"/>
    </source>
</evidence>
<dbReference type="Pfam" id="PF08352">
    <property type="entry name" value="oligo_HPY"/>
    <property type="match status" value="1"/>
</dbReference>
<keyword evidence="2" id="KW-0813">Transport</keyword>
<dbReference type="SUPFAM" id="SSF52540">
    <property type="entry name" value="P-loop containing nucleoside triphosphate hydrolases"/>
    <property type="match status" value="1"/>
</dbReference>
<dbReference type="PANTHER" id="PTHR43776">
    <property type="entry name" value="TRANSPORT ATP-BINDING PROTEIN"/>
    <property type="match status" value="1"/>
</dbReference>
<evidence type="ECO:0000256" key="4">
    <source>
        <dbReference type="ARBA" id="ARBA00022840"/>
    </source>
</evidence>
<dbReference type="GO" id="GO:0055085">
    <property type="term" value="P:transmembrane transport"/>
    <property type="evidence" value="ECO:0007669"/>
    <property type="project" value="UniProtKB-ARBA"/>
</dbReference>
<gene>
    <name evidence="6" type="ORF">F9U64_06210</name>
</gene>